<sequence>MAPAVAESPCGVLDLLLPLHFRFMPTLEVLRYLQATEGDLATVHLIEADCCTHAFDVGSGTTKTTLRCTTGGHEPCRHGQPYHGHAYTIVEVLDDEPVIHR</sequence>
<dbReference type="Proteomes" id="UP000008021">
    <property type="component" value="Chromosome 10"/>
</dbReference>
<evidence type="ECO:0000313" key="2">
    <source>
        <dbReference type="Proteomes" id="UP000008021"/>
    </source>
</evidence>
<keyword evidence="2" id="KW-1185">Reference proteome</keyword>
<proteinExistence type="predicted"/>
<dbReference type="HOGENOM" id="CLU_2296175_0_0_1"/>
<accession>A0A0E0EWT4</accession>
<dbReference type="AlphaFoldDB" id="A0A0E0EWT4"/>
<organism evidence="1">
    <name type="scientific">Oryza meridionalis</name>
    <dbReference type="NCBI Taxonomy" id="40149"/>
    <lineage>
        <taxon>Eukaryota</taxon>
        <taxon>Viridiplantae</taxon>
        <taxon>Streptophyta</taxon>
        <taxon>Embryophyta</taxon>
        <taxon>Tracheophyta</taxon>
        <taxon>Spermatophyta</taxon>
        <taxon>Magnoliopsida</taxon>
        <taxon>Liliopsida</taxon>
        <taxon>Poales</taxon>
        <taxon>Poaceae</taxon>
        <taxon>BOP clade</taxon>
        <taxon>Oryzoideae</taxon>
        <taxon>Oryzeae</taxon>
        <taxon>Oryzinae</taxon>
        <taxon>Oryza</taxon>
    </lineage>
</organism>
<evidence type="ECO:0000313" key="1">
    <source>
        <dbReference type="EnsemblPlants" id="OMERI10G04780.1"/>
    </source>
</evidence>
<dbReference type="Gramene" id="OMERI10G04780.1">
    <property type="protein sequence ID" value="OMERI10G04780.1"/>
    <property type="gene ID" value="OMERI10G04780"/>
</dbReference>
<reference evidence="1" key="2">
    <citation type="submission" date="2018-05" db="EMBL/GenBank/DDBJ databases">
        <title>OmerRS3 (Oryza meridionalis Reference Sequence Version 3).</title>
        <authorList>
            <person name="Zhang J."/>
            <person name="Kudrna D."/>
            <person name="Lee S."/>
            <person name="Talag J."/>
            <person name="Welchert J."/>
            <person name="Wing R.A."/>
        </authorList>
    </citation>
    <scope>NUCLEOTIDE SEQUENCE [LARGE SCALE GENOMIC DNA]</scope>
    <source>
        <strain evidence="1">cv. OR44</strain>
    </source>
</reference>
<name>A0A0E0EWT4_9ORYZ</name>
<dbReference type="EnsemblPlants" id="OMERI10G04780.1">
    <property type="protein sequence ID" value="OMERI10G04780.1"/>
    <property type="gene ID" value="OMERI10G04780"/>
</dbReference>
<reference evidence="1" key="1">
    <citation type="submission" date="2015-04" db="UniProtKB">
        <authorList>
            <consortium name="EnsemblPlants"/>
        </authorList>
    </citation>
    <scope>IDENTIFICATION</scope>
</reference>
<protein>
    <submittedName>
        <fullName evidence="1">Uncharacterized protein</fullName>
    </submittedName>
</protein>